<keyword evidence="2" id="KW-1185">Reference proteome</keyword>
<name>A0ABX5XNE3_9BACT</name>
<proteinExistence type="predicted"/>
<evidence type="ECO:0000313" key="2">
    <source>
        <dbReference type="Proteomes" id="UP000318081"/>
    </source>
</evidence>
<accession>A0ABX5XNE3</accession>
<dbReference type="RefSeq" id="WP_145207230.1">
    <property type="nucleotide sequence ID" value="NZ_CP036432.1"/>
</dbReference>
<reference evidence="1 2" key="1">
    <citation type="submission" date="2019-02" db="EMBL/GenBank/DDBJ databases">
        <title>Deep-cultivation of Planctomycetes and their phenomic and genomic characterization uncovers novel biology.</title>
        <authorList>
            <person name="Wiegand S."/>
            <person name="Jogler M."/>
            <person name="Boedeker C."/>
            <person name="Pinto D."/>
            <person name="Vollmers J."/>
            <person name="Rivas-Marin E."/>
            <person name="Kohn T."/>
            <person name="Peeters S.H."/>
            <person name="Heuer A."/>
            <person name="Rast P."/>
            <person name="Oberbeckmann S."/>
            <person name="Bunk B."/>
            <person name="Jeske O."/>
            <person name="Meyerdierks A."/>
            <person name="Storesund J.E."/>
            <person name="Kallscheuer N."/>
            <person name="Luecker S."/>
            <person name="Lage O.M."/>
            <person name="Pohl T."/>
            <person name="Merkel B.J."/>
            <person name="Hornburger P."/>
            <person name="Mueller R.-W."/>
            <person name="Bruemmer F."/>
            <person name="Labrenz M."/>
            <person name="Spormann A.M."/>
            <person name="Op den Camp H."/>
            <person name="Overmann J."/>
            <person name="Amann R."/>
            <person name="Jetten M.S.M."/>
            <person name="Mascher T."/>
            <person name="Medema M.H."/>
            <person name="Devos D.P."/>
            <person name="Kaster A.-K."/>
            <person name="Ovreas L."/>
            <person name="Rohde M."/>
            <person name="Galperin M.Y."/>
            <person name="Jogler C."/>
        </authorList>
    </citation>
    <scope>NUCLEOTIDE SEQUENCE [LARGE SCALE GENOMIC DNA]</scope>
    <source>
        <strain evidence="1 2">TBK1r</strain>
    </source>
</reference>
<evidence type="ECO:0000313" key="1">
    <source>
        <dbReference type="EMBL" id="QDV81429.1"/>
    </source>
</evidence>
<dbReference type="EMBL" id="CP036432">
    <property type="protein sequence ID" value="QDV81429.1"/>
    <property type="molecule type" value="Genomic_DNA"/>
</dbReference>
<evidence type="ECO:0008006" key="3">
    <source>
        <dbReference type="Google" id="ProtNLM"/>
    </source>
</evidence>
<protein>
    <recommendedName>
        <fullName evidence="3">Phage virion morphogenesis family protein</fullName>
    </recommendedName>
</protein>
<sequence length="168" mass="19144">MTRPKATLSGDPVQQMRERVGLAVTASYRETGDHFHEKMKDRRFTQEHARLAGFLPRAGELESRTSDVFKKSYTARKLRMFGHTDPLVYTGKTKRSTETVKTDVISSILTDGDGIGEVKVTYPQAKGFRRRSAYTQIDMRSEFSRVTPHEHKELGGVFAASIKKHIRR</sequence>
<organism evidence="1 2">
    <name type="scientific">Stieleria magnilauensis</name>
    <dbReference type="NCBI Taxonomy" id="2527963"/>
    <lineage>
        <taxon>Bacteria</taxon>
        <taxon>Pseudomonadati</taxon>
        <taxon>Planctomycetota</taxon>
        <taxon>Planctomycetia</taxon>
        <taxon>Pirellulales</taxon>
        <taxon>Pirellulaceae</taxon>
        <taxon>Stieleria</taxon>
    </lineage>
</organism>
<gene>
    <name evidence="1" type="ORF">TBK1r_03460</name>
</gene>
<dbReference type="Proteomes" id="UP000318081">
    <property type="component" value="Chromosome"/>
</dbReference>